<protein>
    <submittedName>
        <fullName evidence="1">Septum formation initiator family protein</fullName>
    </submittedName>
</protein>
<dbReference type="Proteomes" id="UP001215503">
    <property type="component" value="Unassembled WGS sequence"/>
</dbReference>
<evidence type="ECO:0000313" key="1">
    <source>
        <dbReference type="EMBL" id="MDF2096755.1"/>
    </source>
</evidence>
<gene>
    <name evidence="1" type="ORF">P2G67_12290</name>
</gene>
<sequence>MRLLTDIRQTLGHVAPQALAIAAVAYFAFHAVQGERGLLAYKRLNEELTQTRSLAAEVADQRETWERRVSLLRPESLDPDLLEERARLLLNYLREDEAVIYLPEQNLDNQ</sequence>
<evidence type="ECO:0000313" key="2">
    <source>
        <dbReference type="Proteomes" id="UP001215503"/>
    </source>
</evidence>
<dbReference type="RefSeq" id="WP_275823514.1">
    <property type="nucleotide sequence ID" value="NZ_JARHUD010000007.1"/>
</dbReference>
<name>A0ABT5YP66_9PROT</name>
<proteinExistence type="predicted"/>
<dbReference type="InterPro" id="IPR007060">
    <property type="entry name" value="FtsL/DivIC"/>
</dbReference>
<accession>A0ABT5YP66</accession>
<keyword evidence="2" id="KW-1185">Reference proteome</keyword>
<comment type="caution">
    <text evidence="1">The sequence shown here is derived from an EMBL/GenBank/DDBJ whole genome shotgun (WGS) entry which is preliminary data.</text>
</comment>
<organism evidence="1 2">
    <name type="scientific">Aquibaculum arenosum</name>
    <dbReference type="NCBI Taxonomy" id="3032591"/>
    <lineage>
        <taxon>Bacteria</taxon>
        <taxon>Pseudomonadati</taxon>
        <taxon>Pseudomonadota</taxon>
        <taxon>Alphaproteobacteria</taxon>
        <taxon>Rhodospirillales</taxon>
        <taxon>Rhodovibrionaceae</taxon>
        <taxon>Aquibaculum</taxon>
    </lineage>
</organism>
<reference evidence="1 2" key="1">
    <citation type="submission" date="2023-03" db="EMBL/GenBank/DDBJ databases">
        <title>Fodinicurvata sp. CAU 1616 isolated from sea sendiment.</title>
        <authorList>
            <person name="Kim W."/>
        </authorList>
    </citation>
    <scope>NUCLEOTIDE SEQUENCE [LARGE SCALE GENOMIC DNA]</scope>
    <source>
        <strain evidence="1 2">CAU 1616</strain>
    </source>
</reference>
<dbReference type="EMBL" id="JARHUD010000007">
    <property type="protein sequence ID" value="MDF2096755.1"/>
    <property type="molecule type" value="Genomic_DNA"/>
</dbReference>
<dbReference type="Pfam" id="PF04977">
    <property type="entry name" value="DivIC"/>
    <property type="match status" value="1"/>
</dbReference>